<dbReference type="EMBL" id="MCFK01007374">
    <property type="protein sequence ID" value="RKF57499.1"/>
    <property type="molecule type" value="Genomic_DNA"/>
</dbReference>
<keyword evidence="4" id="KW-1185">Reference proteome</keyword>
<organism evidence="3 4">
    <name type="scientific">Erysiphe neolycopersici</name>
    <dbReference type="NCBI Taxonomy" id="212602"/>
    <lineage>
        <taxon>Eukaryota</taxon>
        <taxon>Fungi</taxon>
        <taxon>Dikarya</taxon>
        <taxon>Ascomycota</taxon>
        <taxon>Pezizomycotina</taxon>
        <taxon>Leotiomycetes</taxon>
        <taxon>Erysiphales</taxon>
        <taxon>Erysiphaceae</taxon>
        <taxon>Erysiphe</taxon>
    </lineage>
</organism>
<dbReference type="OrthoDB" id="424465at2759"/>
<dbReference type="SUPFAM" id="SSF51197">
    <property type="entry name" value="Clavaminate synthase-like"/>
    <property type="match status" value="1"/>
</dbReference>
<evidence type="ECO:0000259" key="2">
    <source>
        <dbReference type="PROSITE" id="PS51184"/>
    </source>
</evidence>
<dbReference type="SMART" id="SM00558">
    <property type="entry name" value="JmjC"/>
    <property type="match status" value="1"/>
</dbReference>
<dbReference type="InterPro" id="IPR001810">
    <property type="entry name" value="F-box_dom"/>
</dbReference>
<dbReference type="Gene3D" id="1.20.1280.50">
    <property type="match status" value="1"/>
</dbReference>
<evidence type="ECO:0000259" key="1">
    <source>
        <dbReference type="PROSITE" id="PS50181"/>
    </source>
</evidence>
<accession>A0A420HJD3</accession>
<dbReference type="PROSITE" id="PS50181">
    <property type="entry name" value="FBOX"/>
    <property type="match status" value="1"/>
</dbReference>
<dbReference type="InterPro" id="IPR041667">
    <property type="entry name" value="Cupin_8"/>
</dbReference>
<feature type="domain" description="F-box" evidence="1">
    <location>
        <begin position="55"/>
        <end position="101"/>
    </location>
</feature>
<dbReference type="InterPro" id="IPR036047">
    <property type="entry name" value="F-box-like_dom_sf"/>
</dbReference>
<dbReference type="Proteomes" id="UP000286134">
    <property type="component" value="Unassembled WGS sequence"/>
</dbReference>
<comment type="caution">
    <text evidence="3">The sequence shown here is derived from an EMBL/GenBank/DDBJ whole genome shotgun (WGS) entry which is preliminary data.</text>
</comment>
<reference evidence="3 4" key="1">
    <citation type="journal article" date="2018" name="BMC Genomics">
        <title>Comparative genome analyses reveal sequence features reflecting distinct modes of host-adaptation between dicot and monocot powdery mildew.</title>
        <authorList>
            <person name="Wu Y."/>
            <person name="Ma X."/>
            <person name="Pan Z."/>
            <person name="Kale S.D."/>
            <person name="Song Y."/>
            <person name="King H."/>
            <person name="Zhang Q."/>
            <person name="Presley C."/>
            <person name="Deng X."/>
            <person name="Wei C.I."/>
            <person name="Xiao S."/>
        </authorList>
    </citation>
    <scope>NUCLEOTIDE SEQUENCE [LARGE SCALE GENOMIC DNA]</scope>
    <source>
        <strain evidence="3">UMSG2</strain>
    </source>
</reference>
<dbReference type="PANTHER" id="PTHR12480:SF21">
    <property type="entry name" value="JMJC DOMAIN-CONTAINING PROTEIN 8"/>
    <property type="match status" value="1"/>
</dbReference>
<dbReference type="SUPFAM" id="SSF81383">
    <property type="entry name" value="F-box domain"/>
    <property type="match status" value="1"/>
</dbReference>
<dbReference type="GO" id="GO:0005634">
    <property type="term" value="C:nucleus"/>
    <property type="evidence" value="ECO:0007669"/>
    <property type="project" value="TreeGrafter"/>
</dbReference>
<dbReference type="Pfam" id="PF13621">
    <property type="entry name" value="Cupin_8"/>
    <property type="match status" value="1"/>
</dbReference>
<evidence type="ECO:0000313" key="4">
    <source>
        <dbReference type="Proteomes" id="UP000286134"/>
    </source>
</evidence>
<dbReference type="Pfam" id="PF00646">
    <property type="entry name" value="F-box"/>
    <property type="match status" value="1"/>
</dbReference>
<dbReference type="InterPro" id="IPR003347">
    <property type="entry name" value="JmjC_dom"/>
</dbReference>
<dbReference type="PROSITE" id="PS51184">
    <property type="entry name" value="JMJC"/>
    <property type="match status" value="1"/>
</dbReference>
<dbReference type="SMART" id="SM00256">
    <property type="entry name" value="FBOX"/>
    <property type="match status" value="1"/>
</dbReference>
<feature type="domain" description="JmjC" evidence="2">
    <location>
        <begin position="257"/>
        <end position="419"/>
    </location>
</feature>
<dbReference type="PANTHER" id="PTHR12480">
    <property type="entry name" value="ARGININE DEMETHYLASE AND LYSYL-HYDROXYLASE JMJD"/>
    <property type="match status" value="1"/>
</dbReference>
<dbReference type="STRING" id="212602.A0A420HJD3"/>
<gene>
    <name evidence="3" type="ORF">OnM2_073018</name>
</gene>
<dbReference type="GO" id="GO:0000987">
    <property type="term" value="F:cis-regulatory region sequence-specific DNA binding"/>
    <property type="evidence" value="ECO:0007669"/>
    <property type="project" value="TreeGrafter"/>
</dbReference>
<evidence type="ECO:0000313" key="3">
    <source>
        <dbReference type="EMBL" id="RKF57499.1"/>
    </source>
</evidence>
<dbReference type="Gene3D" id="2.60.120.650">
    <property type="entry name" value="Cupin"/>
    <property type="match status" value="1"/>
</dbReference>
<proteinExistence type="predicted"/>
<name>A0A420HJD3_9PEZI</name>
<dbReference type="AlphaFoldDB" id="A0A420HJD3"/>
<protein>
    <submittedName>
        <fullName evidence="3">F-box protein</fullName>
    </submittedName>
</protein>
<sequence length="492" mass="57453">MDFPMITNTRQDIGLKLRFEPSISEESPTLIPKHPLGIRPLGNQYIASTNSKCFTGLFQMLPEDLIANLLENIDPIPLLVLGATCKYMHAFCRWDNLWRIIFTESQNSKYFPFKWLGTWRSTYLNLKSDIESKPRCDHVFSDILYRPFFCTHIPLESYASNIPRKNIISRLENLSVAEYSKTWGYKPFILTHHMQEWPAFKSWNIEYLLEKYNQVKFRAEGVKWCLSDYISYMENNFDESPLYLFDKDFFEKMNLISSESKPFPSYWSPECFSEDFFSVFGHKRPDFRWLIIGPRRSGSTYHKDPNATSAWNAVIKGSKYWIMFPGTNSFPAPPGVYVSEDESEVTSPLSIAEWLLGFHAEARKTPGCIEGVCREGEILHIPSGWWHLVVNLETTIALTQNFVPQIQLPEVLHFLEHKADQVSGFDESITCPYRTFTERMTAEFPDIMQHTLSNLKKPRPKKRKLAPFVNCREEAENFTFNFYDNDIDEEIL</sequence>
<dbReference type="InterPro" id="IPR050910">
    <property type="entry name" value="JMJD6_ArgDemeth/LysHydrox"/>
</dbReference>